<evidence type="ECO:0000313" key="2">
    <source>
        <dbReference type="EMBL" id="CAJ0579476.1"/>
    </source>
</evidence>
<dbReference type="SMART" id="SM00404">
    <property type="entry name" value="PTPc_motif"/>
    <property type="match status" value="1"/>
</dbReference>
<feature type="domain" description="Tyrosine specific protein phosphatases" evidence="1">
    <location>
        <begin position="112"/>
        <end position="179"/>
    </location>
</feature>
<dbReference type="EMBL" id="CATQJA010002657">
    <property type="protein sequence ID" value="CAJ0579476.1"/>
    <property type="molecule type" value="Genomic_DNA"/>
</dbReference>
<dbReference type="Pfam" id="PF22785">
    <property type="entry name" value="Tc-R-P"/>
    <property type="match status" value="1"/>
</dbReference>
<evidence type="ECO:0000259" key="1">
    <source>
        <dbReference type="PROSITE" id="PS50056"/>
    </source>
</evidence>
<dbReference type="PROSITE" id="PS00383">
    <property type="entry name" value="TYR_PHOSPHATASE_1"/>
    <property type="match status" value="1"/>
</dbReference>
<dbReference type="InterPro" id="IPR029021">
    <property type="entry name" value="Prot-tyrosine_phosphatase-like"/>
</dbReference>
<keyword evidence="3" id="KW-1185">Reference proteome</keyword>
<dbReference type="PANTHER" id="PTHR23339">
    <property type="entry name" value="TYROSINE SPECIFIC PROTEIN PHOSPHATASE AND DUAL SPECIFICITY PROTEIN PHOSPHATASE"/>
    <property type="match status" value="1"/>
</dbReference>
<dbReference type="SUPFAM" id="SSF52799">
    <property type="entry name" value="(Phosphotyrosine protein) phosphatases II"/>
    <property type="match status" value="1"/>
</dbReference>
<proteinExistence type="predicted"/>
<dbReference type="Gene3D" id="3.90.190.10">
    <property type="entry name" value="Protein tyrosine phosphatase superfamily"/>
    <property type="match status" value="1"/>
</dbReference>
<comment type="caution">
    <text evidence="2">The sequence shown here is derived from an EMBL/GenBank/DDBJ whole genome shotgun (WGS) entry which is preliminary data.</text>
</comment>
<accession>A0AA36D2J3</accession>
<organism evidence="2 3">
    <name type="scientific">Mesorhabditis spiculigera</name>
    <dbReference type="NCBI Taxonomy" id="96644"/>
    <lineage>
        <taxon>Eukaryota</taxon>
        <taxon>Metazoa</taxon>
        <taxon>Ecdysozoa</taxon>
        <taxon>Nematoda</taxon>
        <taxon>Chromadorea</taxon>
        <taxon>Rhabditida</taxon>
        <taxon>Rhabditina</taxon>
        <taxon>Rhabditomorpha</taxon>
        <taxon>Rhabditoidea</taxon>
        <taxon>Rhabditidae</taxon>
        <taxon>Mesorhabditinae</taxon>
        <taxon>Mesorhabditis</taxon>
    </lineage>
</organism>
<evidence type="ECO:0000313" key="3">
    <source>
        <dbReference type="Proteomes" id="UP001177023"/>
    </source>
</evidence>
<dbReference type="InterPro" id="IPR000387">
    <property type="entry name" value="Tyr_Pase_dom"/>
</dbReference>
<dbReference type="InterPro" id="IPR016130">
    <property type="entry name" value="Tyr_Pase_AS"/>
</dbReference>
<feature type="non-terminal residue" evidence="2">
    <location>
        <position position="393"/>
    </location>
</feature>
<dbReference type="FunFam" id="3.90.190.10:FF:000157">
    <property type="entry name" value="Protein-tyrosine phosphatase"/>
    <property type="match status" value="1"/>
</dbReference>
<reference evidence="2" key="1">
    <citation type="submission" date="2023-06" db="EMBL/GenBank/DDBJ databases">
        <authorList>
            <person name="Delattre M."/>
        </authorList>
    </citation>
    <scope>NUCLEOTIDE SEQUENCE</scope>
    <source>
        <strain evidence="2">AF72</strain>
    </source>
</reference>
<sequence length="393" mass="44619">MYCHGPTCKYCVPRDASLPNQAILSLYSDWVTPEILAMSRPLRAHFEEHELIENFQREGICAVFNLEEPGEHAHCGPGILASGFTYDPEWFMKNKISYFNYPLPDFEACTTNTILDIVQVATYQLSLGKIAIHCHAGHGRTGMVAAAILVYRDGQRPANAVRSVRQIRAQSVQSHPQIALLNAMGAQITGHTLLPIAAKGYDGVEEVLEMQRKVLEPRQIRCYSHLPKMVSVTALELLNRFYEQSRFGIAVSTSGSSFEFRLGERKAVRIDENSMMALIVGLLDRKSFKSFSDWLIDAERNGMDLRNIEHRIKELNIGQLLCLLDSHMKGYDQIMSEAELSKLLKTDGTTYNEEVRTHNVNQLLCLFLLNLFSYILPLYHPELALLTCYWCTW</sequence>
<dbReference type="AlphaFoldDB" id="A0AA36D2J3"/>
<dbReference type="Proteomes" id="UP001177023">
    <property type="component" value="Unassembled WGS sequence"/>
</dbReference>
<gene>
    <name evidence="2" type="ORF">MSPICULIGERA_LOCUS17692</name>
</gene>
<dbReference type="InterPro" id="IPR050561">
    <property type="entry name" value="PTP"/>
</dbReference>
<dbReference type="PROSITE" id="PS50056">
    <property type="entry name" value="TYR_PHOSPHATASE_2"/>
    <property type="match status" value="1"/>
</dbReference>
<dbReference type="InterPro" id="IPR003595">
    <property type="entry name" value="Tyr_Pase_cat"/>
</dbReference>
<name>A0AA36D2J3_9BILA</name>
<protein>
    <recommendedName>
        <fullName evidence="1">Tyrosine specific protein phosphatases domain-containing protein</fullName>
    </recommendedName>
</protein>